<dbReference type="EMBL" id="QKWF01000322">
    <property type="protein sequence ID" value="PZM07410.1"/>
    <property type="molecule type" value="Genomic_DNA"/>
</dbReference>
<sequence>RLFSIASANLKKSNPKDLIYKNSTYQGLLKDGESKNSKITITAILDKNINVPLSKKDISHNLYFISDLAKIGLNNPYSFRPRSAFVKQEGALLKISIEYTAQNSYGADVVGNEYKILFLGKDGNYHTER</sequence>
<evidence type="ECO:0000313" key="1">
    <source>
        <dbReference type="EMBL" id="PZM07410.1"/>
    </source>
</evidence>
<name>A0A3F3MID6_ACIBA</name>
<feature type="non-terminal residue" evidence="1">
    <location>
        <position position="1"/>
    </location>
</feature>
<reference evidence="1 2" key="1">
    <citation type="submission" date="2018-06" db="EMBL/GenBank/DDBJ databases">
        <title>Carbapenemase-producing Acinetobacter spp. from environmental sources in an hospital from French Polynesia.</title>
        <authorList>
            <person name="Bonnin R.A."/>
            <person name="Levy M."/>
            <person name="Cuzon G."/>
            <person name="Dortet L."/>
            <person name="Naas T."/>
        </authorList>
    </citation>
    <scope>NUCLEOTIDE SEQUENCE [LARGE SCALE GENOMIC DNA]</scope>
    <source>
        <strain evidence="1 2">R10</strain>
    </source>
</reference>
<dbReference type="Proteomes" id="UP000248662">
    <property type="component" value="Unassembled WGS sequence"/>
</dbReference>
<dbReference type="AlphaFoldDB" id="A0A3F3MID6"/>
<accession>A0A3F3MID6</accession>
<organism evidence="1 2">
    <name type="scientific">Acinetobacter baumannii</name>
    <dbReference type="NCBI Taxonomy" id="470"/>
    <lineage>
        <taxon>Bacteria</taxon>
        <taxon>Pseudomonadati</taxon>
        <taxon>Pseudomonadota</taxon>
        <taxon>Gammaproteobacteria</taxon>
        <taxon>Moraxellales</taxon>
        <taxon>Moraxellaceae</taxon>
        <taxon>Acinetobacter</taxon>
        <taxon>Acinetobacter calcoaceticus/baumannii complex</taxon>
    </lineage>
</organism>
<evidence type="ECO:0000313" key="2">
    <source>
        <dbReference type="Proteomes" id="UP000248662"/>
    </source>
</evidence>
<proteinExistence type="predicted"/>
<comment type="caution">
    <text evidence="1">The sequence shown here is derived from an EMBL/GenBank/DDBJ whole genome shotgun (WGS) entry which is preliminary data.</text>
</comment>
<protein>
    <submittedName>
        <fullName evidence="1">Uncharacterized protein</fullName>
    </submittedName>
</protein>
<gene>
    <name evidence="1" type="ORF">DOL94_18760</name>
</gene>